<accession>A0ABS4GY37</accession>
<dbReference type="InterPro" id="IPR036388">
    <property type="entry name" value="WH-like_DNA-bd_sf"/>
</dbReference>
<dbReference type="InterPro" id="IPR001034">
    <property type="entry name" value="DeoR_HTH"/>
</dbReference>
<evidence type="ECO:0000313" key="5">
    <source>
        <dbReference type="EMBL" id="MBP1935176.1"/>
    </source>
</evidence>
<evidence type="ECO:0000256" key="3">
    <source>
        <dbReference type="ARBA" id="ARBA00023163"/>
    </source>
</evidence>
<comment type="caution">
    <text evidence="5">The sequence shown here is derived from an EMBL/GenBank/DDBJ whole genome shotgun (WGS) entry which is preliminary data.</text>
</comment>
<keyword evidence="1" id="KW-0805">Transcription regulation</keyword>
<dbReference type="PANTHER" id="PTHR30363">
    <property type="entry name" value="HTH-TYPE TRANSCRIPTIONAL REGULATOR SRLR-RELATED"/>
    <property type="match status" value="1"/>
</dbReference>
<keyword evidence="2" id="KW-0238">DNA-binding</keyword>
<dbReference type="InterPro" id="IPR050313">
    <property type="entry name" value="Carb_Metab_HTH_regulators"/>
</dbReference>
<dbReference type="Proteomes" id="UP001519273">
    <property type="component" value="Unassembled WGS sequence"/>
</dbReference>
<dbReference type="CDD" id="cd00090">
    <property type="entry name" value="HTH_ARSR"/>
    <property type="match status" value="1"/>
</dbReference>
<reference evidence="5 6" key="1">
    <citation type="submission" date="2021-03" db="EMBL/GenBank/DDBJ databases">
        <title>Genomic Encyclopedia of Type Strains, Phase IV (KMG-IV): sequencing the most valuable type-strain genomes for metagenomic binning, comparative biology and taxonomic classification.</title>
        <authorList>
            <person name="Goeker M."/>
        </authorList>
    </citation>
    <scope>NUCLEOTIDE SEQUENCE [LARGE SCALE GENOMIC DNA]</scope>
    <source>
        <strain evidence="5 6">DSM 23491</strain>
    </source>
</reference>
<proteinExistence type="predicted"/>
<gene>
    <name evidence="5" type="ORF">J2Z20_000037</name>
</gene>
<evidence type="ECO:0000256" key="1">
    <source>
        <dbReference type="ARBA" id="ARBA00023015"/>
    </source>
</evidence>
<dbReference type="InterPro" id="IPR013196">
    <property type="entry name" value="HTH_11"/>
</dbReference>
<name>A0ABS4GY37_9BACL</name>
<dbReference type="RefSeq" id="WP_209844225.1">
    <property type="nucleotide sequence ID" value="NZ_CBCRVE010000001.1"/>
</dbReference>
<dbReference type="PANTHER" id="PTHR30363:SF28">
    <property type="entry name" value="TRANSCRIPTIONAL REGULATORY PROTEIN-RELATED"/>
    <property type="match status" value="1"/>
</dbReference>
<sequence length="210" mass="24225">MIQEQELSTRETILHMLKTQGLLSAKEITTQLDITEMAVRRHLSTLERDGYIEAKMIRQPMGRPTAIYRITELGEGLFPKSYHTLTLDLLGELVKEAGEEMVDLLFEKRKHKLMNKYESSMRDRDLHEKVTILAEIQQENGYMVELEEYNEGQFVLKEHNCPILKIAGQYNQACQCELQLFQSLLDANVERTECLAKGGSRCIYVIKPSS</sequence>
<evidence type="ECO:0000313" key="6">
    <source>
        <dbReference type="Proteomes" id="UP001519273"/>
    </source>
</evidence>
<feature type="domain" description="HTH deoR-type" evidence="4">
    <location>
        <begin position="6"/>
        <end position="65"/>
    </location>
</feature>
<evidence type="ECO:0000259" key="4">
    <source>
        <dbReference type="PROSITE" id="PS51000"/>
    </source>
</evidence>
<protein>
    <submittedName>
        <fullName evidence="5">ArsR family transcriptional regulator</fullName>
    </submittedName>
</protein>
<dbReference type="SUPFAM" id="SSF46785">
    <property type="entry name" value="Winged helix' DNA-binding domain"/>
    <property type="match status" value="1"/>
</dbReference>
<dbReference type="InterPro" id="IPR011991">
    <property type="entry name" value="ArsR-like_HTH"/>
</dbReference>
<organism evidence="5 6">
    <name type="scientific">Paenibacillus sediminis</name>
    <dbReference type="NCBI Taxonomy" id="664909"/>
    <lineage>
        <taxon>Bacteria</taxon>
        <taxon>Bacillati</taxon>
        <taxon>Bacillota</taxon>
        <taxon>Bacilli</taxon>
        <taxon>Bacillales</taxon>
        <taxon>Paenibacillaceae</taxon>
        <taxon>Paenibacillus</taxon>
    </lineage>
</organism>
<keyword evidence="6" id="KW-1185">Reference proteome</keyword>
<dbReference type="PROSITE" id="PS51000">
    <property type="entry name" value="HTH_DEOR_2"/>
    <property type="match status" value="1"/>
</dbReference>
<dbReference type="Pfam" id="PF08279">
    <property type="entry name" value="HTH_11"/>
    <property type="match status" value="1"/>
</dbReference>
<dbReference type="EMBL" id="JAGGKP010000001">
    <property type="protein sequence ID" value="MBP1935176.1"/>
    <property type="molecule type" value="Genomic_DNA"/>
</dbReference>
<dbReference type="InterPro" id="IPR036390">
    <property type="entry name" value="WH_DNA-bd_sf"/>
</dbReference>
<dbReference type="Gene3D" id="1.10.10.10">
    <property type="entry name" value="Winged helix-like DNA-binding domain superfamily/Winged helix DNA-binding domain"/>
    <property type="match status" value="1"/>
</dbReference>
<keyword evidence="3" id="KW-0804">Transcription</keyword>
<evidence type="ECO:0000256" key="2">
    <source>
        <dbReference type="ARBA" id="ARBA00023125"/>
    </source>
</evidence>